<dbReference type="OrthoDB" id="277094at2"/>
<dbReference type="AlphaFoldDB" id="A0A5C5XFR0"/>
<evidence type="ECO:0000313" key="1">
    <source>
        <dbReference type="EMBL" id="TWT61634.1"/>
    </source>
</evidence>
<sequence>MAKCDQGYLCEICGEPVKNIVESSLYLRYVLGEVQLHELFGKPERHLKCDHDLAQFIRHEKFEHNPELVAASGTATLPNDKCERVTQGWVRLREVVHMGIPITEYPLE</sequence>
<name>A0A5C5XFR0_9PLAN</name>
<keyword evidence="2" id="KW-1185">Reference proteome</keyword>
<dbReference type="EMBL" id="SJPG01000001">
    <property type="protein sequence ID" value="TWT61634.1"/>
    <property type="molecule type" value="Genomic_DNA"/>
</dbReference>
<accession>A0A5C5XFR0</accession>
<gene>
    <name evidence="1" type="ORF">Pan54_23700</name>
</gene>
<reference evidence="1 2" key="1">
    <citation type="submission" date="2019-02" db="EMBL/GenBank/DDBJ databases">
        <title>Deep-cultivation of Planctomycetes and their phenomic and genomic characterization uncovers novel biology.</title>
        <authorList>
            <person name="Wiegand S."/>
            <person name="Jogler M."/>
            <person name="Boedeker C."/>
            <person name="Pinto D."/>
            <person name="Vollmers J."/>
            <person name="Rivas-Marin E."/>
            <person name="Kohn T."/>
            <person name="Peeters S.H."/>
            <person name="Heuer A."/>
            <person name="Rast P."/>
            <person name="Oberbeckmann S."/>
            <person name="Bunk B."/>
            <person name="Jeske O."/>
            <person name="Meyerdierks A."/>
            <person name="Storesund J.E."/>
            <person name="Kallscheuer N."/>
            <person name="Luecker S."/>
            <person name="Lage O.M."/>
            <person name="Pohl T."/>
            <person name="Merkel B.J."/>
            <person name="Hornburger P."/>
            <person name="Mueller R.-W."/>
            <person name="Bruemmer F."/>
            <person name="Labrenz M."/>
            <person name="Spormann A.M."/>
            <person name="Op Den Camp H."/>
            <person name="Overmann J."/>
            <person name="Amann R."/>
            <person name="Jetten M.S.M."/>
            <person name="Mascher T."/>
            <person name="Medema M.H."/>
            <person name="Devos D.P."/>
            <person name="Kaster A.-K."/>
            <person name="Ovreas L."/>
            <person name="Rohde M."/>
            <person name="Galperin M.Y."/>
            <person name="Jogler C."/>
        </authorList>
    </citation>
    <scope>NUCLEOTIDE SEQUENCE [LARGE SCALE GENOMIC DNA]</scope>
    <source>
        <strain evidence="1 2">Pan54</strain>
    </source>
</reference>
<comment type="caution">
    <text evidence="1">The sequence shown here is derived from an EMBL/GenBank/DDBJ whole genome shotgun (WGS) entry which is preliminary data.</text>
</comment>
<protein>
    <submittedName>
        <fullName evidence="1">Uncharacterized protein</fullName>
    </submittedName>
</protein>
<dbReference type="Proteomes" id="UP000316095">
    <property type="component" value="Unassembled WGS sequence"/>
</dbReference>
<evidence type="ECO:0000313" key="2">
    <source>
        <dbReference type="Proteomes" id="UP000316095"/>
    </source>
</evidence>
<dbReference type="RefSeq" id="WP_146503596.1">
    <property type="nucleotide sequence ID" value="NZ_SJPG01000001.1"/>
</dbReference>
<proteinExistence type="predicted"/>
<organism evidence="1 2">
    <name type="scientific">Rubinisphaera italica</name>
    <dbReference type="NCBI Taxonomy" id="2527969"/>
    <lineage>
        <taxon>Bacteria</taxon>
        <taxon>Pseudomonadati</taxon>
        <taxon>Planctomycetota</taxon>
        <taxon>Planctomycetia</taxon>
        <taxon>Planctomycetales</taxon>
        <taxon>Planctomycetaceae</taxon>
        <taxon>Rubinisphaera</taxon>
    </lineage>
</organism>